<evidence type="ECO:0000313" key="2">
    <source>
        <dbReference type="EMBL" id="SDQ25412.1"/>
    </source>
</evidence>
<accession>A0A1H0ZDC4</accession>
<dbReference type="InterPro" id="IPR003709">
    <property type="entry name" value="VanY-like_core_dom"/>
</dbReference>
<proteinExistence type="predicted"/>
<dbReference type="Pfam" id="PF02557">
    <property type="entry name" value="VanY"/>
    <property type="match status" value="1"/>
</dbReference>
<evidence type="ECO:0000259" key="1">
    <source>
        <dbReference type="Pfam" id="PF02557"/>
    </source>
</evidence>
<name>A0A1H0ZDC4_9MICO</name>
<organism evidence="2 3">
    <name type="scientific">Leucobacter chromiiresistens</name>
    <dbReference type="NCBI Taxonomy" id="1079994"/>
    <lineage>
        <taxon>Bacteria</taxon>
        <taxon>Bacillati</taxon>
        <taxon>Actinomycetota</taxon>
        <taxon>Actinomycetes</taxon>
        <taxon>Micrococcales</taxon>
        <taxon>Microbacteriaceae</taxon>
        <taxon>Leucobacter</taxon>
    </lineage>
</organism>
<dbReference type="InterPro" id="IPR009045">
    <property type="entry name" value="Zn_M74/Hedgehog-like"/>
</dbReference>
<dbReference type="AlphaFoldDB" id="A0A1H0ZDC4"/>
<dbReference type="GO" id="GO:0004180">
    <property type="term" value="F:carboxypeptidase activity"/>
    <property type="evidence" value="ECO:0007669"/>
    <property type="project" value="UniProtKB-KW"/>
</dbReference>
<keyword evidence="2" id="KW-0121">Carboxypeptidase</keyword>
<dbReference type="EMBL" id="FNKB01000001">
    <property type="protein sequence ID" value="SDQ25412.1"/>
    <property type="molecule type" value="Genomic_DNA"/>
</dbReference>
<dbReference type="PANTHER" id="PTHR34385">
    <property type="entry name" value="D-ALANYL-D-ALANINE CARBOXYPEPTIDASE"/>
    <property type="match status" value="1"/>
</dbReference>
<sequence length="232" mass="24388">MHLTRSAPAARPLPILQRRSTVVALLVAVSLGLALAALLGVSLAVRHLPGADAQRAAPPGTAEAPGSEAEEMLRGLFGTEPTERDGVLPDGASPFDTQYPRVSGLDPALLSAVQAAASAAAVDGVEFAVTSGWRSASYQQQLLRDAVEQYGSESEASRWVATAETSAHVSVDAVDIGDLDATLWLSQYGAQYGLCQTYANESWHFELRPDAAAVGCPDAYLDPTFDPRLTGR</sequence>
<protein>
    <submittedName>
        <fullName evidence="2">D-alanyl-D-alanine carboxypeptidase</fullName>
    </submittedName>
</protein>
<keyword evidence="2" id="KW-0378">Hydrolase</keyword>
<gene>
    <name evidence="2" type="ORF">SAMN04488565_1655</name>
</gene>
<feature type="domain" description="D-alanyl-D-alanine carboxypeptidase-like core" evidence="1">
    <location>
        <begin position="105"/>
        <end position="198"/>
    </location>
</feature>
<dbReference type="RefSeq" id="WP_010157635.1">
    <property type="nucleotide sequence ID" value="NZ_FNKB01000001.1"/>
</dbReference>
<dbReference type="PANTHER" id="PTHR34385:SF1">
    <property type="entry name" value="PEPTIDOGLYCAN L-ALANYL-D-GLUTAMATE ENDOPEPTIDASE CWLK"/>
    <property type="match status" value="1"/>
</dbReference>
<dbReference type="Gene3D" id="3.30.1380.10">
    <property type="match status" value="1"/>
</dbReference>
<dbReference type="STRING" id="1079994.SAMN04488565_1655"/>
<dbReference type="Proteomes" id="UP000182690">
    <property type="component" value="Unassembled WGS sequence"/>
</dbReference>
<keyword evidence="2" id="KW-0645">Protease</keyword>
<dbReference type="SUPFAM" id="SSF55166">
    <property type="entry name" value="Hedgehog/DD-peptidase"/>
    <property type="match status" value="1"/>
</dbReference>
<dbReference type="InterPro" id="IPR052179">
    <property type="entry name" value="DD-CPase-like"/>
</dbReference>
<reference evidence="2 3" key="1">
    <citation type="submission" date="2016-10" db="EMBL/GenBank/DDBJ databases">
        <authorList>
            <person name="de Groot N.N."/>
        </authorList>
    </citation>
    <scope>NUCLEOTIDE SEQUENCE [LARGE SCALE GENOMIC DNA]</scope>
    <source>
        <strain evidence="2 3">DSM 22788</strain>
    </source>
</reference>
<dbReference type="eggNOG" id="COG1876">
    <property type="taxonomic scope" value="Bacteria"/>
</dbReference>
<dbReference type="CDD" id="cd14846">
    <property type="entry name" value="Peptidase_M15_like"/>
    <property type="match status" value="1"/>
</dbReference>
<dbReference type="GO" id="GO:0006508">
    <property type="term" value="P:proteolysis"/>
    <property type="evidence" value="ECO:0007669"/>
    <property type="project" value="InterPro"/>
</dbReference>
<evidence type="ECO:0000313" key="3">
    <source>
        <dbReference type="Proteomes" id="UP000182690"/>
    </source>
</evidence>